<dbReference type="InterPro" id="IPR020845">
    <property type="entry name" value="AMP-binding_CS"/>
</dbReference>
<dbReference type="Pfam" id="PF00501">
    <property type="entry name" value="AMP-binding"/>
    <property type="match status" value="1"/>
</dbReference>
<dbReference type="Pfam" id="PF13193">
    <property type="entry name" value="AMP-binding_C"/>
    <property type="match status" value="1"/>
</dbReference>
<dbReference type="SUPFAM" id="SSF56801">
    <property type="entry name" value="Acetyl-CoA synthetase-like"/>
    <property type="match status" value="1"/>
</dbReference>
<keyword evidence="4 5" id="KW-0067">ATP-binding</keyword>
<dbReference type="Gene3D" id="3.30.300.30">
    <property type="match status" value="1"/>
</dbReference>
<dbReference type="InterPro" id="IPR032387">
    <property type="entry name" value="ACAS_N"/>
</dbReference>
<comment type="catalytic activity">
    <reaction evidence="5">
        <text>acetate + ATP + CoA = acetyl-CoA + AMP + diphosphate</text>
        <dbReference type="Rhea" id="RHEA:23176"/>
        <dbReference type="ChEBI" id="CHEBI:30089"/>
        <dbReference type="ChEBI" id="CHEBI:30616"/>
        <dbReference type="ChEBI" id="CHEBI:33019"/>
        <dbReference type="ChEBI" id="CHEBI:57287"/>
        <dbReference type="ChEBI" id="CHEBI:57288"/>
        <dbReference type="ChEBI" id="CHEBI:456215"/>
        <dbReference type="EC" id="6.2.1.1"/>
    </reaction>
</comment>
<keyword evidence="3 5" id="KW-0547">Nucleotide-binding</keyword>
<dbReference type="InterPro" id="IPR000873">
    <property type="entry name" value="AMP-dep_synth/lig_dom"/>
</dbReference>
<keyword evidence="10" id="KW-1185">Reference proteome</keyword>
<dbReference type="NCBIfam" id="TIGR02188">
    <property type="entry name" value="Ac_CoA_lig_AcsA"/>
    <property type="match status" value="1"/>
</dbReference>
<feature type="domain" description="Acetyl-coenzyme A synthetase N-terminal" evidence="8">
    <location>
        <begin position="27"/>
        <end position="83"/>
    </location>
</feature>
<organism evidence="9 10">
    <name type="scientific">Mucor flavus</name>
    <dbReference type="NCBI Taxonomy" id="439312"/>
    <lineage>
        <taxon>Eukaryota</taxon>
        <taxon>Fungi</taxon>
        <taxon>Fungi incertae sedis</taxon>
        <taxon>Mucoromycota</taxon>
        <taxon>Mucoromycotina</taxon>
        <taxon>Mucoromycetes</taxon>
        <taxon>Mucorales</taxon>
        <taxon>Mucorineae</taxon>
        <taxon>Mucoraceae</taxon>
        <taxon>Mucor</taxon>
    </lineage>
</organism>
<dbReference type="Proteomes" id="UP001473302">
    <property type="component" value="Unassembled WGS sequence"/>
</dbReference>
<dbReference type="InterPro" id="IPR042099">
    <property type="entry name" value="ANL_N_sf"/>
</dbReference>
<dbReference type="InterPro" id="IPR025110">
    <property type="entry name" value="AMP-bd_C"/>
</dbReference>
<name>A0ABP9Z827_9FUNG</name>
<dbReference type="PANTHER" id="PTHR24095:SF14">
    <property type="entry name" value="ACETYL-COENZYME A SYNTHETASE 1"/>
    <property type="match status" value="1"/>
</dbReference>
<dbReference type="InterPro" id="IPR045851">
    <property type="entry name" value="AMP-bd_C_sf"/>
</dbReference>
<dbReference type="PANTHER" id="PTHR24095">
    <property type="entry name" value="ACETYL-COENZYME A SYNTHETASE"/>
    <property type="match status" value="1"/>
</dbReference>
<dbReference type="EC" id="6.2.1.1" evidence="5"/>
<sequence length="656" mass="73043">MSKEIIYPVPQKLLQDPKPYINNFDDYKTLWQESISDPSQFFAKAAKEHLYWNRPFETTMSGDFKDGNIAWFLEGELNACYNCVDRHAITTPDKVAIIHEGDDPKDTRKITYNELLLQVCRMANVLKTLDICKGDKVIIYMPMIPETMIAMLACARIGAVHSVVFAGFSADSLRDRIVDCGARVVITADEGKRGGRFVATKRIVDEALEIGQDTDIVERVVVCKHTGSDINMVEHRDIWWHEALDQARPFCPVVPVNSEDPLFLLYTSGSTGTPKGVVHTTGGYLLGAAMTVKYVFDYHPEDIYACMADLGWITGHTYITYGPLCLGATTILFESTPTYPTPSRFWELVDKHKVTQFYTAPTAIRALKRLGDEWVDACDLSSLRVIGSVGEPINAEAWQWYYEKVGRGQCAVVDTYWQTETGSIIISPLPGATPTKPGSATFPFFGIEPVILEPTTGEVLQGNAVTGVLAIAKPWPSMARTVYNNHHRFMETYLKPYPGYYFTGDGATRDEDGYIYINGRVDDVINVSGHRLSTAEIESALILHLDVAEAAVIAGHDELTGQCIHAFCTLKPLVGVEPEQLIKSLILQVRKTIGPFAKPKAIYIVQDLPKTRSGKILRRMLRKIVNNESDQIGDTSTMADEGIIHHLINAVKEATH</sequence>
<feature type="domain" description="AMP-dependent synthetase/ligase" evidence="6">
    <location>
        <begin position="85"/>
        <end position="475"/>
    </location>
</feature>
<evidence type="ECO:0000313" key="9">
    <source>
        <dbReference type="EMBL" id="GAA5815275.1"/>
    </source>
</evidence>
<dbReference type="Gene3D" id="3.40.50.12780">
    <property type="entry name" value="N-terminal domain of ligase-like"/>
    <property type="match status" value="1"/>
</dbReference>
<evidence type="ECO:0000259" key="8">
    <source>
        <dbReference type="Pfam" id="PF16177"/>
    </source>
</evidence>
<evidence type="ECO:0000259" key="6">
    <source>
        <dbReference type="Pfam" id="PF00501"/>
    </source>
</evidence>
<evidence type="ECO:0000256" key="2">
    <source>
        <dbReference type="ARBA" id="ARBA00022598"/>
    </source>
</evidence>
<keyword evidence="2 5" id="KW-0436">Ligase</keyword>
<proteinExistence type="inferred from homology"/>
<dbReference type="CDD" id="cd05966">
    <property type="entry name" value="ACS"/>
    <property type="match status" value="1"/>
</dbReference>
<accession>A0ABP9Z827</accession>
<dbReference type="InterPro" id="IPR011904">
    <property type="entry name" value="Ac_CoA_lig"/>
</dbReference>
<feature type="domain" description="AMP-binding enzyme C-terminal" evidence="7">
    <location>
        <begin position="536"/>
        <end position="615"/>
    </location>
</feature>
<evidence type="ECO:0000313" key="10">
    <source>
        <dbReference type="Proteomes" id="UP001473302"/>
    </source>
</evidence>
<dbReference type="NCBIfam" id="NF001208">
    <property type="entry name" value="PRK00174.1"/>
    <property type="match status" value="1"/>
</dbReference>
<evidence type="ECO:0000256" key="4">
    <source>
        <dbReference type="ARBA" id="ARBA00022840"/>
    </source>
</evidence>
<evidence type="ECO:0000256" key="1">
    <source>
        <dbReference type="ARBA" id="ARBA00006432"/>
    </source>
</evidence>
<protein>
    <recommendedName>
        <fullName evidence="5">Acetyl-coenzyme A synthetase</fullName>
        <ecNumber evidence="5">6.2.1.1</ecNumber>
    </recommendedName>
</protein>
<evidence type="ECO:0000259" key="7">
    <source>
        <dbReference type="Pfam" id="PF13193"/>
    </source>
</evidence>
<dbReference type="PROSITE" id="PS00455">
    <property type="entry name" value="AMP_BINDING"/>
    <property type="match status" value="1"/>
</dbReference>
<evidence type="ECO:0000256" key="3">
    <source>
        <dbReference type="ARBA" id="ARBA00022741"/>
    </source>
</evidence>
<gene>
    <name evidence="9" type="ORF">MFLAVUS_008781</name>
</gene>
<comment type="caution">
    <text evidence="9">The sequence shown here is derived from an EMBL/GenBank/DDBJ whole genome shotgun (WGS) entry which is preliminary data.</text>
</comment>
<reference evidence="9 10" key="1">
    <citation type="submission" date="2024-04" db="EMBL/GenBank/DDBJ databases">
        <title>genome sequences of Mucor flavus KT1a and Helicostylum pulchrum KT1b strains isolated from the surface of a dry-aged beef.</title>
        <authorList>
            <person name="Toyotome T."/>
            <person name="Hosono M."/>
            <person name="Torimaru M."/>
            <person name="Fukuda K."/>
            <person name="Mikami N."/>
        </authorList>
    </citation>
    <scope>NUCLEOTIDE SEQUENCE [LARGE SCALE GENOMIC DNA]</scope>
    <source>
        <strain evidence="9 10">KT1a</strain>
    </source>
</reference>
<evidence type="ECO:0000256" key="5">
    <source>
        <dbReference type="RuleBase" id="RU361147"/>
    </source>
</evidence>
<dbReference type="EMBL" id="BAABUK010000025">
    <property type="protein sequence ID" value="GAA5815275.1"/>
    <property type="molecule type" value="Genomic_DNA"/>
</dbReference>
<dbReference type="Pfam" id="PF16177">
    <property type="entry name" value="ACAS_N"/>
    <property type="match status" value="1"/>
</dbReference>
<comment type="similarity">
    <text evidence="1 5">Belongs to the ATP-dependent AMP-binding enzyme family.</text>
</comment>